<evidence type="ECO:0000256" key="1">
    <source>
        <dbReference type="SAM" id="Phobius"/>
    </source>
</evidence>
<keyword evidence="1" id="KW-0812">Transmembrane</keyword>
<feature type="transmembrane region" description="Helical" evidence="1">
    <location>
        <begin position="222"/>
        <end position="239"/>
    </location>
</feature>
<feature type="transmembrane region" description="Helical" evidence="1">
    <location>
        <begin position="190"/>
        <end position="210"/>
    </location>
</feature>
<feature type="transmembrane region" description="Helical" evidence="1">
    <location>
        <begin position="78"/>
        <end position="97"/>
    </location>
</feature>
<dbReference type="KEGG" id="ero:EROM_080950"/>
<proteinExistence type="predicted"/>
<feature type="transmembrane region" description="Helical" evidence="1">
    <location>
        <begin position="106"/>
        <end position="127"/>
    </location>
</feature>
<keyword evidence="3" id="KW-1185">Reference proteome</keyword>
<name>I6ZUV2_ENCRO</name>
<feature type="transmembrane region" description="Helical" evidence="1">
    <location>
        <begin position="17"/>
        <end position="33"/>
    </location>
</feature>
<dbReference type="Proteomes" id="UP000010094">
    <property type="component" value="Chromosome VIII"/>
</dbReference>
<evidence type="ECO:0000313" key="2">
    <source>
        <dbReference type="EMBL" id="AFN83511.1"/>
    </source>
</evidence>
<dbReference type="HOGENOM" id="CLU_921423_0_0_1"/>
<keyword evidence="1" id="KW-0472">Membrane</keyword>
<sequence>MDLFRKDDLLGKGEKSSFLYLILRLIVIGIGFYRKSFIGKKINIIRPMCLSLSLTNIYMFIYLDNAISRKNLEQCKAYWVIIVMASLEASVVVETIFKFGDNDMEVIFFSLVYLGLCLCEFIRVHFICKEFGDMFEWIYFKHGGANTNMKIAYKTRARYEAARSLMILAAIQGIYLQIEGIKHCNGDNSMGAIYIIIDHLLEVITFFLMFVRQNEENEEQRMLLIMIVLLNILYSVHLVDKYRSDKKLCQDLKRFFIIRNNFEAAINIIFLYYSILDYRYFGYGLKEMFFPANRRREPLRVEITEGSQKIQE</sequence>
<gene>
    <name evidence="2" type="ordered locus">EROM_080950</name>
</gene>
<accession>I6ZUV2</accession>
<dbReference type="VEuPathDB" id="MicrosporidiaDB:EROM_080950"/>
<keyword evidence="1" id="KW-1133">Transmembrane helix</keyword>
<feature type="transmembrane region" description="Helical" evidence="1">
    <location>
        <begin position="161"/>
        <end position="178"/>
    </location>
</feature>
<organism evidence="2 3">
    <name type="scientific">Encephalitozoon romaleae (strain SJ-2008)</name>
    <name type="common">Microsporidian parasite</name>
    <dbReference type="NCBI Taxonomy" id="1178016"/>
    <lineage>
        <taxon>Eukaryota</taxon>
        <taxon>Fungi</taxon>
        <taxon>Fungi incertae sedis</taxon>
        <taxon>Microsporidia</taxon>
        <taxon>Unikaryonidae</taxon>
        <taxon>Encephalitozoon</taxon>
    </lineage>
</organism>
<dbReference type="RefSeq" id="XP_009265008.1">
    <property type="nucleotide sequence ID" value="XM_009266733.1"/>
</dbReference>
<dbReference type="OrthoDB" id="2192067at2759"/>
<dbReference type="AlphaFoldDB" id="I6ZUV2"/>
<reference evidence="2 3" key="1">
    <citation type="journal article" date="2012" name="Proc. Natl. Acad. Sci. U.S.A.">
        <title>Gain and loss of multiple functionally related, horizontally transferred genes in the reduced genomes of two microsporidian parasites.</title>
        <authorList>
            <person name="Pombert J.-F."/>
            <person name="Selman M."/>
            <person name="Burki F."/>
            <person name="Bardell F.T."/>
            <person name="Farinelli L."/>
            <person name="Solter L.F."/>
            <person name="Whitman D.W."/>
            <person name="Weiss L.M."/>
            <person name="Corradi N."/>
            <person name="Keeling P.J."/>
        </authorList>
    </citation>
    <scope>NUCLEOTIDE SEQUENCE [LARGE SCALE GENOMIC DNA]</scope>
    <source>
        <strain evidence="2 3">SJ-2008</strain>
    </source>
</reference>
<protein>
    <submittedName>
        <fullName evidence="2">Uncharacterized protein</fullName>
    </submittedName>
</protein>
<dbReference type="GeneID" id="20521830"/>
<evidence type="ECO:0000313" key="3">
    <source>
        <dbReference type="Proteomes" id="UP000010094"/>
    </source>
</evidence>
<dbReference type="EMBL" id="CP003525">
    <property type="protein sequence ID" value="AFN83511.1"/>
    <property type="molecule type" value="Genomic_DNA"/>
</dbReference>
<feature type="transmembrane region" description="Helical" evidence="1">
    <location>
        <begin position="260"/>
        <end position="281"/>
    </location>
</feature>